<evidence type="ECO:0000256" key="2">
    <source>
        <dbReference type="ARBA" id="ARBA00004963"/>
    </source>
</evidence>
<evidence type="ECO:0000313" key="10">
    <source>
        <dbReference type="EMBL" id="ALS98925.1"/>
    </source>
</evidence>
<dbReference type="InterPro" id="IPR035680">
    <property type="entry name" value="Clx_II_MBL"/>
</dbReference>
<comment type="subunit">
    <text evidence="7">Monomer.</text>
</comment>
<dbReference type="Pfam" id="PF00753">
    <property type="entry name" value="Lactamase_B"/>
    <property type="match status" value="2"/>
</dbReference>
<gene>
    <name evidence="7" type="primary">gloB</name>
    <name evidence="10" type="ORF">AT746_12025</name>
</gene>
<name>A0A0U2PHB1_9ALTE</name>
<evidence type="ECO:0000256" key="3">
    <source>
        <dbReference type="ARBA" id="ARBA00006759"/>
    </source>
</evidence>
<sequence length="256" mass="28923">MIEVLPVSAFKDNYIWCLIEENRCTVVDPGDAAPVMDFLNQRSLTLTDILITHHHWDHTDGLDGLLKHHRDINVFGPVSDNIPQITHSLREGDSCSPQGLAESFEVLEVPGHTLDHIAFYNQHVGLFCGDTLFSAGCGRLFEGTAQQMYDSLQKLAQLPDDTAVYCAHEYTLANLEFAAAVEPDNSARQQHQQWAQQQRQQHRPTLPGNLGLEKRINPFLRSQVDGIARNVSQHSDKTLSNAQQVFAEIRRWKDNF</sequence>
<dbReference type="UniPathway" id="UPA00619">
    <property type="reaction ID" value="UER00676"/>
</dbReference>
<dbReference type="SMART" id="SM00849">
    <property type="entry name" value="Lactamase_B"/>
    <property type="match status" value="1"/>
</dbReference>
<dbReference type="NCBIfam" id="TIGR03413">
    <property type="entry name" value="GSH_gloB"/>
    <property type="match status" value="1"/>
</dbReference>
<evidence type="ECO:0000256" key="4">
    <source>
        <dbReference type="ARBA" id="ARBA00022723"/>
    </source>
</evidence>
<dbReference type="InterPro" id="IPR001279">
    <property type="entry name" value="Metallo-B-lactamas"/>
</dbReference>
<reference evidence="10 11" key="1">
    <citation type="submission" date="2015-12" db="EMBL/GenBank/DDBJ databases">
        <title>Complete genome of Lacimicrobium alkaliphilum KCTC 32984.</title>
        <authorList>
            <person name="Kim S.-G."/>
            <person name="Lee Y.-J."/>
        </authorList>
    </citation>
    <scope>NUCLEOTIDE SEQUENCE [LARGE SCALE GENOMIC DNA]</scope>
    <source>
        <strain evidence="10 11">YelD216</strain>
    </source>
</reference>
<dbReference type="GO" id="GO:0019243">
    <property type="term" value="P:methylglyoxal catabolic process to D-lactate via S-lactoyl-glutathione"/>
    <property type="evidence" value="ECO:0007669"/>
    <property type="project" value="UniProtKB-UniRule"/>
</dbReference>
<organism evidence="10 11">
    <name type="scientific">Lacimicrobium alkaliphilum</name>
    <dbReference type="NCBI Taxonomy" id="1526571"/>
    <lineage>
        <taxon>Bacteria</taxon>
        <taxon>Pseudomonadati</taxon>
        <taxon>Pseudomonadota</taxon>
        <taxon>Gammaproteobacteria</taxon>
        <taxon>Alteromonadales</taxon>
        <taxon>Alteromonadaceae</taxon>
        <taxon>Lacimicrobium</taxon>
    </lineage>
</organism>
<accession>A0A0U2PHB1</accession>
<comment type="catalytic activity">
    <reaction evidence="1 7">
        <text>an S-(2-hydroxyacyl)glutathione + H2O = a 2-hydroxy carboxylate + glutathione + H(+)</text>
        <dbReference type="Rhea" id="RHEA:21864"/>
        <dbReference type="ChEBI" id="CHEBI:15377"/>
        <dbReference type="ChEBI" id="CHEBI:15378"/>
        <dbReference type="ChEBI" id="CHEBI:57925"/>
        <dbReference type="ChEBI" id="CHEBI:58896"/>
        <dbReference type="ChEBI" id="CHEBI:71261"/>
        <dbReference type="EC" id="3.1.2.6"/>
    </reaction>
</comment>
<keyword evidence="6 7" id="KW-0862">Zinc</keyword>
<dbReference type="GO" id="GO:0046872">
    <property type="term" value="F:metal ion binding"/>
    <property type="evidence" value="ECO:0007669"/>
    <property type="project" value="UniProtKB-KW"/>
</dbReference>
<feature type="binding site" evidence="7">
    <location>
        <position position="57"/>
    </location>
    <ligand>
        <name>Zn(2+)</name>
        <dbReference type="ChEBI" id="CHEBI:29105"/>
        <label>2</label>
    </ligand>
</feature>
<dbReference type="InterPro" id="IPR036866">
    <property type="entry name" value="RibonucZ/Hydroxyglut_hydro"/>
</dbReference>
<protein>
    <recommendedName>
        <fullName evidence="7">Hydroxyacylglutathione hydrolase</fullName>
        <ecNumber evidence="7">3.1.2.6</ecNumber>
    </recommendedName>
    <alternativeName>
        <fullName evidence="7">Glyoxalase II</fullName>
        <shortName evidence="7">Glx II</shortName>
    </alternativeName>
</protein>
<dbReference type="AlphaFoldDB" id="A0A0U2PHB1"/>
<dbReference type="STRING" id="1526571.AT746_12025"/>
<dbReference type="PANTHER" id="PTHR43705">
    <property type="entry name" value="HYDROXYACYLGLUTATHIONE HYDROLASE"/>
    <property type="match status" value="1"/>
</dbReference>
<dbReference type="HAMAP" id="MF_01374">
    <property type="entry name" value="Glyoxalase_2"/>
    <property type="match status" value="1"/>
</dbReference>
<evidence type="ECO:0000256" key="7">
    <source>
        <dbReference type="HAMAP-Rule" id="MF_01374"/>
    </source>
</evidence>
<feature type="domain" description="Metallo-beta-lactamase" evidence="9">
    <location>
        <begin position="12"/>
        <end position="168"/>
    </location>
</feature>
<dbReference type="GO" id="GO:0004416">
    <property type="term" value="F:hydroxyacylglutathione hydrolase activity"/>
    <property type="evidence" value="ECO:0007669"/>
    <property type="project" value="UniProtKB-UniRule"/>
</dbReference>
<comment type="pathway">
    <text evidence="2 7">Secondary metabolite metabolism; methylglyoxal degradation; (R)-lactate from methylglyoxal: step 2/2.</text>
</comment>
<feature type="binding site" evidence="7">
    <location>
        <position position="112"/>
    </location>
    <ligand>
        <name>Zn(2+)</name>
        <dbReference type="ChEBI" id="CHEBI:29105"/>
        <label>1</label>
    </ligand>
</feature>
<dbReference type="Proteomes" id="UP000068447">
    <property type="component" value="Chromosome"/>
</dbReference>
<dbReference type="InterPro" id="IPR050110">
    <property type="entry name" value="Glyoxalase_II_hydrolase"/>
</dbReference>
<proteinExistence type="inferred from homology"/>
<comment type="cofactor">
    <cofactor evidence="7">
        <name>Zn(2+)</name>
        <dbReference type="ChEBI" id="CHEBI:29105"/>
    </cofactor>
    <text evidence="7">Binds 2 Zn(2+) ions per subunit.</text>
</comment>
<feature type="binding site" evidence="7">
    <location>
        <position position="55"/>
    </location>
    <ligand>
        <name>Zn(2+)</name>
        <dbReference type="ChEBI" id="CHEBI:29105"/>
        <label>1</label>
    </ligand>
</feature>
<evidence type="ECO:0000256" key="8">
    <source>
        <dbReference type="SAM" id="MobiDB-lite"/>
    </source>
</evidence>
<dbReference type="EMBL" id="CP013650">
    <property type="protein sequence ID" value="ALS98925.1"/>
    <property type="molecule type" value="Genomic_DNA"/>
</dbReference>
<dbReference type="EC" id="3.1.2.6" evidence="7"/>
<dbReference type="PANTHER" id="PTHR43705:SF1">
    <property type="entry name" value="HYDROXYACYLGLUTATHIONE HYDROLASE GLOB"/>
    <property type="match status" value="1"/>
</dbReference>
<dbReference type="PIRSF" id="PIRSF005457">
    <property type="entry name" value="Glx"/>
    <property type="match status" value="1"/>
</dbReference>
<feature type="binding site" evidence="7">
    <location>
        <position position="130"/>
    </location>
    <ligand>
        <name>Zn(2+)</name>
        <dbReference type="ChEBI" id="CHEBI:29105"/>
        <label>1</label>
    </ligand>
</feature>
<keyword evidence="4 7" id="KW-0479">Metal-binding</keyword>
<feature type="binding site" evidence="7">
    <location>
        <position position="130"/>
    </location>
    <ligand>
        <name>Zn(2+)</name>
        <dbReference type="ChEBI" id="CHEBI:29105"/>
        <label>2</label>
    </ligand>
</feature>
<dbReference type="KEGG" id="lal:AT746_12025"/>
<keyword evidence="11" id="KW-1185">Reference proteome</keyword>
<comment type="similarity">
    <text evidence="3 7">Belongs to the metallo-beta-lactamase superfamily. Glyoxalase II family.</text>
</comment>
<keyword evidence="5 7" id="KW-0378">Hydrolase</keyword>
<dbReference type="CDD" id="cd07723">
    <property type="entry name" value="hydroxyacylglutathione_hydrolase_MBL-fold"/>
    <property type="match status" value="1"/>
</dbReference>
<feature type="region of interest" description="Disordered" evidence="8">
    <location>
        <begin position="186"/>
        <end position="212"/>
    </location>
</feature>
<feature type="binding site" evidence="7">
    <location>
        <position position="58"/>
    </location>
    <ligand>
        <name>Zn(2+)</name>
        <dbReference type="ChEBI" id="CHEBI:29105"/>
        <label>2</label>
    </ligand>
</feature>
<dbReference type="RefSeq" id="WP_062480632.1">
    <property type="nucleotide sequence ID" value="NZ_CP013650.1"/>
</dbReference>
<dbReference type="InterPro" id="IPR032282">
    <property type="entry name" value="HAGH_C"/>
</dbReference>
<feature type="binding site" evidence="7">
    <location>
        <position position="53"/>
    </location>
    <ligand>
        <name>Zn(2+)</name>
        <dbReference type="ChEBI" id="CHEBI:29105"/>
        <label>1</label>
    </ligand>
</feature>
<comment type="function">
    <text evidence="7">Thiolesterase that catalyzes the hydrolysis of S-D-lactoyl-glutathione to form glutathione and D-lactic acid.</text>
</comment>
<dbReference type="Gene3D" id="3.60.15.10">
    <property type="entry name" value="Ribonuclease Z/Hydroxyacylglutathione hydrolase-like"/>
    <property type="match status" value="1"/>
</dbReference>
<evidence type="ECO:0000256" key="1">
    <source>
        <dbReference type="ARBA" id="ARBA00001623"/>
    </source>
</evidence>
<evidence type="ECO:0000259" key="9">
    <source>
        <dbReference type="SMART" id="SM00849"/>
    </source>
</evidence>
<dbReference type="SUPFAM" id="SSF56281">
    <property type="entry name" value="Metallo-hydrolase/oxidoreductase"/>
    <property type="match status" value="1"/>
</dbReference>
<dbReference type="InterPro" id="IPR017782">
    <property type="entry name" value="Hydroxyacylglutathione_Hdrlase"/>
</dbReference>
<feature type="compositionally biased region" description="Low complexity" evidence="8">
    <location>
        <begin position="187"/>
        <end position="199"/>
    </location>
</feature>
<feature type="binding site" evidence="7">
    <location>
        <position position="168"/>
    </location>
    <ligand>
        <name>Zn(2+)</name>
        <dbReference type="ChEBI" id="CHEBI:29105"/>
        <label>2</label>
    </ligand>
</feature>
<evidence type="ECO:0000256" key="6">
    <source>
        <dbReference type="ARBA" id="ARBA00022833"/>
    </source>
</evidence>
<dbReference type="Pfam" id="PF16123">
    <property type="entry name" value="HAGH_C"/>
    <property type="match status" value="1"/>
</dbReference>
<dbReference type="OrthoDB" id="9802248at2"/>
<evidence type="ECO:0000313" key="11">
    <source>
        <dbReference type="Proteomes" id="UP000068447"/>
    </source>
</evidence>
<evidence type="ECO:0000256" key="5">
    <source>
        <dbReference type="ARBA" id="ARBA00022801"/>
    </source>
</evidence>